<feature type="region of interest" description="Disordered" evidence="1">
    <location>
        <begin position="95"/>
        <end position="115"/>
    </location>
</feature>
<reference evidence="2" key="1">
    <citation type="journal article" date="2014" name="Int. J. Syst. Evol. Microbiol.">
        <title>Complete genome sequence of Corynebacterium casei LMG S-19264T (=DSM 44701T), isolated from a smear-ripened cheese.</title>
        <authorList>
            <consortium name="US DOE Joint Genome Institute (JGI-PGF)"/>
            <person name="Walter F."/>
            <person name="Albersmeier A."/>
            <person name="Kalinowski J."/>
            <person name="Ruckert C."/>
        </authorList>
    </citation>
    <scope>NUCLEOTIDE SEQUENCE</scope>
    <source>
        <strain evidence="2">CGMCC 4.7272</strain>
    </source>
</reference>
<name>A0A917NQD6_9ACTN</name>
<dbReference type="AlphaFoldDB" id="A0A917NQD6"/>
<evidence type="ECO:0000256" key="1">
    <source>
        <dbReference type="SAM" id="MobiDB-lite"/>
    </source>
</evidence>
<organism evidence="2 3">
    <name type="scientific">Streptomyces lacrimifluminis</name>
    <dbReference type="NCBI Taxonomy" id="1500077"/>
    <lineage>
        <taxon>Bacteria</taxon>
        <taxon>Bacillati</taxon>
        <taxon>Actinomycetota</taxon>
        <taxon>Actinomycetes</taxon>
        <taxon>Kitasatosporales</taxon>
        <taxon>Streptomycetaceae</taxon>
        <taxon>Streptomyces</taxon>
    </lineage>
</organism>
<reference evidence="2" key="2">
    <citation type="submission" date="2020-09" db="EMBL/GenBank/DDBJ databases">
        <authorList>
            <person name="Sun Q."/>
            <person name="Zhou Y."/>
        </authorList>
    </citation>
    <scope>NUCLEOTIDE SEQUENCE</scope>
    <source>
        <strain evidence="2">CGMCC 4.7272</strain>
    </source>
</reference>
<comment type="caution">
    <text evidence="2">The sequence shown here is derived from an EMBL/GenBank/DDBJ whole genome shotgun (WGS) entry which is preliminary data.</text>
</comment>
<dbReference type="Proteomes" id="UP000625682">
    <property type="component" value="Unassembled WGS sequence"/>
</dbReference>
<sequence length="115" mass="12319">MDGEYSADIPVIRSSSGGIEGLVGSGQSMVSDFETGIALTNGWWGEVGSGDLFADQVSDQCQREQAQVIETGNSIYGFVMALGYAVSQEAEHVQRPQTLALDDIEAQSAESEERR</sequence>
<gene>
    <name evidence="2" type="ORF">GCM10012282_14850</name>
</gene>
<evidence type="ECO:0000313" key="2">
    <source>
        <dbReference type="EMBL" id="GGJ19602.1"/>
    </source>
</evidence>
<evidence type="ECO:0000313" key="3">
    <source>
        <dbReference type="Proteomes" id="UP000625682"/>
    </source>
</evidence>
<keyword evidence="3" id="KW-1185">Reference proteome</keyword>
<dbReference type="EMBL" id="BMMU01000003">
    <property type="protein sequence ID" value="GGJ19602.1"/>
    <property type="molecule type" value="Genomic_DNA"/>
</dbReference>
<protein>
    <submittedName>
        <fullName evidence="2">Uncharacterized protein</fullName>
    </submittedName>
</protein>
<proteinExistence type="predicted"/>
<accession>A0A917NQD6</accession>